<accession>A0A223E2G4</accession>
<keyword evidence="1" id="KW-1133">Transmembrane helix</keyword>
<feature type="transmembrane region" description="Helical" evidence="1">
    <location>
        <begin position="36"/>
        <end position="55"/>
    </location>
</feature>
<proteinExistence type="predicted"/>
<evidence type="ECO:0000256" key="1">
    <source>
        <dbReference type="SAM" id="Phobius"/>
    </source>
</evidence>
<evidence type="ECO:0000313" key="4">
    <source>
        <dbReference type="EMBL" id="ASS89429.1"/>
    </source>
</evidence>
<dbReference type="Pfam" id="PF13546">
    <property type="entry name" value="DDE_5"/>
    <property type="match status" value="1"/>
</dbReference>
<dbReference type="InterPro" id="IPR012337">
    <property type="entry name" value="RNaseH-like_sf"/>
</dbReference>
<evidence type="ECO:0000259" key="2">
    <source>
        <dbReference type="Pfam" id="PF13546"/>
    </source>
</evidence>
<dbReference type="InterPro" id="IPR038721">
    <property type="entry name" value="IS701-like_DDE_dom"/>
</dbReference>
<dbReference type="EMBL" id="CP017703">
    <property type="protein sequence ID" value="ASS89429.1"/>
    <property type="molecule type" value="Genomic_DNA"/>
</dbReference>
<evidence type="ECO:0000313" key="5">
    <source>
        <dbReference type="Proteomes" id="UP000214606"/>
    </source>
</evidence>
<dbReference type="EMBL" id="CP017703">
    <property type="protein sequence ID" value="ASS88875.1"/>
    <property type="molecule type" value="Genomic_DNA"/>
</dbReference>
<name>A0A223E2G4_9BACI</name>
<dbReference type="RefSeq" id="WP_094244286.1">
    <property type="nucleotide sequence ID" value="NZ_CP017703.1"/>
</dbReference>
<gene>
    <name evidence="3" type="ORF">AP3564_00115</name>
    <name evidence="4" type="ORF">AP3564_03405</name>
</gene>
<keyword evidence="1" id="KW-0472">Membrane</keyword>
<organism evidence="4 5">
    <name type="scientific">Aeribacillus pallidus</name>
    <dbReference type="NCBI Taxonomy" id="33936"/>
    <lineage>
        <taxon>Bacteria</taxon>
        <taxon>Bacillati</taxon>
        <taxon>Bacillota</taxon>
        <taxon>Bacilli</taxon>
        <taxon>Bacillales</taxon>
        <taxon>Bacillaceae</taxon>
        <taxon>Aeribacillus</taxon>
    </lineage>
</organism>
<sequence length="453" mass="52841">MITKKEYFAQLPKEIKDGFSELQIGKHLRKAGIIKACGYSCLSIFQLLFLLVFQYRNWYHALQSKKAADLPGKDTIYRFLNSSTYNWRTFLLSLSSEVIRRVKQTISKRRVTVFIVDDSIYSRNRSKSVELLAKVFDHSTRQFVNGFQLLTLGWSDGFTFVPIDFALLSSANQKNRLNEIHSSIDKRTTGYKRRLEALEAKPNMVLKLVEHALDKGIFADYVLMDTWFTHAPLVEKIHSKGLFVIGMVKQLKQRYLFNGERLTLEQLYRKAKRDIGKKETLGSIHATLHTGLPVKIVFVRNRNNQSEWLAILSTDTTLSNEEIVRIYGMRWDIETFFKFSKSFLHLAKEFQGRSYDMMISHTTIVFTRYILIAWQLRKEEDPKTMGNLFLFLCDEVKEMDFKTALLQLISLFQTLAEAKVYLSMDIFQCQLSNWITSLPRYIKDCLHISVCES</sequence>
<evidence type="ECO:0000313" key="3">
    <source>
        <dbReference type="EMBL" id="ASS88875.1"/>
    </source>
</evidence>
<dbReference type="Proteomes" id="UP000214606">
    <property type="component" value="Chromosome"/>
</dbReference>
<feature type="domain" description="Transposase IS701-like DDE" evidence="2">
    <location>
        <begin position="73"/>
        <end position="250"/>
    </location>
</feature>
<dbReference type="KEGG" id="apak:AP3564_00115"/>
<dbReference type="Gene3D" id="3.90.350.10">
    <property type="entry name" value="Transposase Inhibitor Protein From Tn5, Chain A, domain 1"/>
    <property type="match status" value="1"/>
</dbReference>
<reference evidence="4 5" key="1">
    <citation type="submission" date="2016-10" db="EMBL/GenBank/DDBJ databases">
        <title>The whole genome sequencing and assembly of Aeribacillus pallidus KCTC3564 strain.</title>
        <authorList>
            <person name="Lee Y.-J."/>
            <person name="Park M.-K."/>
            <person name="Yi H."/>
            <person name="Bahn Y.-S."/>
            <person name="Kim J.F."/>
            <person name="Lee D.-W."/>
        </authorList>
    </citation>
    <scope>NUCLEOTIDE SEQUENCE [LARGE SCALE GENOMIC DNA]</scope>
    <source>
        <strain evidence="4 5">KCTC3564</strain>
    </source>
</reference>
<keyword evidence="1" id="KW-0812">Transmembrane</keyword>
<dbReference type="AlphaFoldDB" id="A0A223E2G4"/>
<dbReference type="KEGG" id="apak:AP3564_03405"/>
<protein>
    <submittedName>
        <fullName evidence="4">IS4 family transposase</fullName>
    </submittedName>
</protein>
<dbReference type="SUPFAM" id="SSF53098">
    <property type="entry name" value="Ribonuclease H-like"/>
    <property type="match status" value="1"/>
</dbReference>